<gene>
    <name evidence="1" type="ORF">MANES_15G175912v8</name>
</gene>
<sequence length="169" mass="18723">MASSSTINVTHAAGHSLVSINSTQFPLNFTATNYPTWRAQVSPLLKGYSLMGYILEGKQVSNSDYEYWKCQDQLILVALQSSLSFYVMNVVADAETSELSLCGSPVSDVDLVVQVLEGIGHEFYDITAIHVRDTVISFDEFQDKLLAHDLYLKQIDPSYEVAPITANHV</sequence>
<accession>A0ACB7GC97</accession>
<proteinExistence type="predicted"/>
<name>A0ACB7GC97_MANES</name>
<dbReference type="EMBL" id="CM004401">
    <property type="protein sequence ID" value="KAG8637939.1"/>
    <property type="molecule type" value="Genomic_DNA"/>
</dbReference>
<keyword evidence="2" id="KW-1185">Reference proteome</keyword>
<organism evidence="1 2">
    <name type="scientific">Manihot esculenta</name>
    <name type="common">Cassava</name>
    <name type="synonym">Jatropha manihot</name>
    <dbReference type="NCBI Taxonomy" id="3983"/>
    <lineage>
        <taxon>Eukaryota</taxon>
        <taxon>Viridiplantae</taxon>
        <taxon>Streptophyta</taxon>
        <taxon>Embryophyta</taxon>
        <taxon>Tracheophyta</taxon>
        <taxon>Spermatophyta</taxon>
        <taxon>Magnoliopsida</taxon>
        <taxon>eudicotyledons</taxon>
        <taxon>Gunneridae</taxon>
        <taxon>Pentapetalae</taxon>
        <taxon>rosids</taxon>
        <taxon>fabids</taxon>
        <taxon>Malpighiales</taxon>
        <taxon>Euphorbiaceae</taxon>
        <taxon>Crotonoideae</taxon>
        <taxon>Manihoteae</taxon>
        <taxon>Manihot</taxon>
    </lineage>
</organism>
<protein>
    <submittedName>
        <fullName evidence="1">Uncharacterized protein</fullName>
    </submittedName>
</protein>
<evidence type="ECO:0000313" key="2">
    <source>
        <dbReference type="Proteomes" id="UP000091857"/>
    </source>
</evidence>
<comment type="caution">
    <text evidence="1">The sequence shown here is derived from an EMBL/GenBank/DDBJ whole genome shotgun (WGS) entry which is preliminary data.</text>
</comment>
<dbReference type="Proteomes" id="UP000091857">
    <property type="component" value="Chromosome 15"/>
</dbReference>
<reference evidence="2" key="1">
    <citation type="journal article" date="2016" name="Nat. Biotechnol.">
        <title>Sequencing wild and cultivated cassava and related species reveals extensive interspecific hybridization and genetic diversity.</title>
        <authorList>
            <person name="Bredeson J.V."/>
            <person name="Lyons J.B."/>
            <person name="Prochnik S.E."/>
            <person name="Wu G.A."/>
            <person name="Ha C.M."/>
            <person name="Edsinger-Gonzales E."/>
            <person name="Grimwood J."/>
            <person name="Schmutz J."/>
            <person name="Rabbi I.Y."/>
            <person name="Egesi C."/>
            <person name="Nauluvula P."/>
            <person name="Lebot V."/>
            <person name="Ndunguru J."/>
            <person name="Mkamilo G."/>
            <person name="Bart R.S."/>
            <person name="Setter T.L."/>
            <person name="Gleadow R.M."/>
            <person name="Kulakow P."/>
            <person name="Ferguson M.E."/>
            <person name="Rounsley S."/>
            <person name="Rokhsar D.S."/>
        </authorList>
    </citation>
    <scope>NUCLEOTIDE SEQUENCE [LARGE SCALE GENOMIC DNA]</scope>
    <source>
        <strain evidence="2">cv. AM560-2</strain>
    </source>
</reference>
<evidence type="ECO:0000313" key="1">
    <source>
        <dbReference type="EMBL" id="KAG8637939.1"/>
    </source>
</evidence>